<gene>
    <name evidence="1" type="ORF">RAT170B_0394</name>
</gene>
<comment type="caution">
    <text evidence="1">The sequence shown here is derived from an EMBL/GenBank/DDBJ whole genome shotgun (WGS) entry which is preliminary data.</text>
</comment>
<proteinExistence type="predicted"/>
<reference evidence="1 2" key="1">
    <citation type="submission" date="2015-01" db="EMBL/GenBank/DDBJ databases">
        <title>Genome Sequencing of Rickettsiales /home/snadendla/prok_pipe/test/illegal_ec_num.txt.</title>
        <authorList>
            <person name="Daugherty S.C."/>
            <person name="Su Q."/>
            <person name="Abolude K."/>
            <person name="Beier-Sexton M."/>
            <person name="Carlyon J.A."/>
            <person name="Carter R."/>
            <person name="Day N.P."/>
            <person name="Dumler S.J."/>
            <person name="Dyachenko V."/>
            <person name="Godinez A."/>
            <person name="Kurtti T.J."/>
            <person name="Lichay M."/>
            <person name="Mullins K.E."/>
            <person name="Ott S."/>
            <person name="Pappas-Brown V."/>
            <person name="Paris D.H."/>
            <person name="Patel P."/>
            <person name="Richards A.L."/>
            <person name="Sadzewicz L."/>
            <person name="Sears K."/>
            <person name="Seidman D."/>
            <person name="Sengamalay N."/>
            <person name="Stenos J."/>
            <person name="Tallon L.J."/>
            <person name="Vincent G."/>
            <person name="Fraser C.M."/>
            <person name="Munderloh U."/>
            <person name="Dunning-Hotopp J.C."/>
        </authorList>
    </citation>
    <scope>NUCLEOTIDE SEQUENCE [LARGE SCALE GENOMIC DNA]</scope>
    <source>
        <strain evidence="1 2">T170-B</strain>
    </source>
</reference>
<name>A0A0F3RK38_9RICK</name>
<keyword evidence="2" id="KW-1185">Reference proteome</keyword>
<evidence type="ECO:0000313" key="1">
    <source>
        <dbReference type="EMBL" id="KJW05574.1"/>
    </source>
</evidence>
<dbReference type="AlphaFoldDB" id="A0A0F3RK38"/>
<dbReference type="Proteomes" id="UP000033736">
    <property type="component" value="Unassembled WGS sequence"/>
</dbReference>
<protein>
    <submittedName>
        <fullName evidence="1">Uncharacterized protein</fullName>
    </submittedName>
</protein>
<dbReference type="EMBL" id="LAOQ01000001">
    <property type="protein sequence ID" value="KJW05574.1"/>
    <property type="molecule type" value="Genomic_DNA"/>
</dbReference>
<sequence length="62" mass="6783">MILALSFSRSYNSFSASLLLKILIGFDFPPRNEKSGTLSMAVATSPNNLIKLKKVLGPIFHS</sequence>
<organism evidence="1 2">
    <name type="scientific">Rickettsia argasii T170-B</name>
    <dbReference type="NCBI Taxonomy" id="1268837"/>
    <lineage>
        <taxon>Bacteria</taxon>
        <taxon>Pseudomonadati</taxon>
        <taxon>Pseudomonadota</taxon>
        <taxon>Alphaproteobacteria</taxon>
        <taxon>Rickettsiales</taxon>
        <taxon>Rickettsiaceae</taxon>
        <taxon>Rickettsieae</taxon>
        <taxon>Rickettsia</taxon>
        <taxon>spotted fever group</taxon>
    </lineage>
</organism>
<dbReference type="PATRIC" id="fig|1268837.3.peg.408"/>
<evidence type="ECO:0000313" key="2">
    <source>
        <dbReference type="Proteomes" id="UP000033736"/>
    </source>
</evidence>
<accession>A0A0F3RK38</accession>